<evidence type="ECO:0000313" key="2">
    <source>
        <dbReference type="Proteomes" id="UP001211005"/>
    </source>
</evidence>
<dbReference type="EMBL" id="CP114768">
    <property type="protein sequence ID" value="WBA44162.1"/>
    <property type="molecule type" value="Genomic_DNA"/>
</dbReference>
<evidence type="ECO:0000313" key="1">
    <source>
        <dbReference type="EMBL" id="WBA44162.1"/>
    </source>
</evidence>
<accession>A0ABY7LUU4</accession>
<sequence length="66" mass="7387">MSTASLPDAAECWNTRYASAQYAYGTAFNTYLRRQLLENQERGVVLREGTFHAGPARVVRLLAARP</sequence>
<reference evidence="1 2" key="1">
    <citation type="submission" date="2022-12" db="EMBL/GenBank/DDBJ databases">
        <title>Hymenobacter canadensis sp. nov. isolated from lake water of the Cambridge Bay, Canada.</title>
        <authorList>
            <person name="Kim W.H."/>
            <person name="Lee Y.M."/>
        </authorList>
    </citation>
    <scope>NUCLEOTIDE SEQUENCE [LARGE SCALE GENOMIC DNA]</scope>
    <source>
        <strain evidence="1 2">PAMC 29467</strain>
        <plasmid evidence="1 2">unnamed1</plasmid>
    </source>
</reference>
<geneLocation type="plasmid" evidence="1 2">
    <name>unnamed1</name>
</geneLocation>
<keyword evidence="2" id="KW-1185">Reference proteome</keyword>
<organism evidence="1 2">
    <name type="scientific">Hymenobacter canadensis</name>
    <dbReference type="NCBI Taxonomy" id="2999067"/>
    <lineage>
        <taxon>Bacteria</taxon>
        <taxon>Pseudomonadati</taxon>
        <taxon>Bacteroidota</taxon>
        <taxon>Cytophagia</taxon>
        <taxon>Cytophagales</taxon>
        <taxon>Hymenobacteraceae</taxon>
        <taxon>Hymenobacter</taxon>
    </lineage>
</organism>
<proteinExistence type="predicted"/>
<name>A0ABY7LUU4_9BACT</name>
<keyword evidence="1" id="KW-0614">Plasmid</keyword>
<dbReference type="RefSeq" id="WP_269562194.1">
    <property type="nucleotide sequence ID" value="NZ_CP114768.1"/>
</dbReference>
<dbReference type="Proteomes" id="UP001211005">
    <property type="component" value="Plasmid unnamed1"/>
</dbReference>
<gene>
    <name evidence="1" type="ORF">O3303_19940</name>
</gene>
<protein>
    <submittedName>
        <fullName evidence="1">Uncharacterized protein</fullName>
    </submittedName>
</protein>